<evidence type="ECO:0000313" key="2">
    <source>
        <dbReference type="Proteomes" id="UP000824120"/>
    </source>
</evidence>
<proteinExistence type="predicted"/>
<evidence type="ECO:0000313" key="1">
    <source>
        <dbReference type="EMBL" id="KAG5589191.1"/>
    </source>
</evidence>
<comment type="caution">
    <text evidence="1">The sequence shown here is derived from an EMBL/GenBank/DDBJ whole genome shotgun (WGS) entry which is preliminary data.</text>
</comment>
<dbReference type="Proteomes" id="UP000824120">
    <property type="component" value="Chromosome 8"/>
</dbReference>
<protein>
    <submittedName>
        <fullName evidence="1">Uncharacterized protein</fullName>
    </submittedName>
</protein>
<accession>A0A9J5XNW9</accession>
<name>A0A9J5XNW9_SOLCO</name>
<dbReference type="AlphaFoldDB" id="A0A9J5XNW9"/>
<dbReference type="EMBL" id="JACXVP010000008">
    <property type="protein sequence ID" value="KAG5589191.1"/>
    <property type="molecule type" value="Genomic_DNA"/>
</dbReference>
<sequence>MSTYGVIGLGGGNISIVTKSSYRPGNKAVRSNLLRVSGGGHDQGNIIIDYGTMLTYVLCGAFT</sequence>
<gene>
    <name evidence="1" type="ORF">H5410_039705</name>
</gene>
<organism evidence="1 2">
    <name type="scientific">Solanum commersonii</name>
    <name type="common">Commerson's wild potato</name>
    <name type="synonym">Commerson's nightshade</name>
    <dbReference type="NCBI Taxonomy" id="4109"/>
    <lineage>
        <taxon>Eukaryota</taxon>
        <taxon>Viridiplantae</taxon>
        <taxon>Streptophyta</taxon>
        <taxon>Embryophyta</taxon>
        <taxon>Tracheophyta</taxon>
        <taxon>Spermatophyta</taxon>
        <taxon>Magnoliopsida</taxon>
        <taxon>eudicotyledons</taxon>
        <taxon>Gunneridae</taxon>
        <taxon>Pentapetalae</taxon>
        <taxon>asterids</taxon>
        <taxon>lamiids</taxon>
        <taxon>Solanales</taxon>
        <taxon>Solanaceae</taxon>
        <taxon>Solanoideae</taxon>
        <taxon>Solaneae</taxon>
        <taxon>Solanum</taxon>
    </lineage>
</organism>
<keyword evidence="2" id="KW-1185">Reference proteome</keyword>
<reference evidence="1 2" key="1">
    <citation type="submission" date="2020-09" db="EMBL/GenBank/DDBJ databases">
        <title>De no assembly of potato wild relative species, Solanum commersonii.</title>
        <authorList>
            <person name="Cho K."/>
        </authorList>
    </citation>
    <scope>NUCLEOTIDE SEQUENCE [LARGE SCALE GENOMIC DNA]</scope>
    <source>
        <strain evidence="1">LZ3.2</strain>
        <tissue evidence="1">Leaf</tissue>
    </source>
</reference>